<dbReference type="AlphaFoldDB" id="A0A2H6CTW2"/>
<dbReference type="SMART" id="SM00382">
    <property type="entry name" value="AAA"/>
    <property type="match status" value="1"/>
</dbReference>
<keyword evidence="5" id="KW-1185">Reference proteome</keyword>
<dbReference type="InterPro" id="IPR051309">
    <property type="entry name" value="ABCF_ATPase"/>
</dbReference>
<dbReference type="InterPro" id="IPR017871">
    <property type="entry name" value="ABC_transporter-like_CS"/>
</dbReference>
<evidence type="ECO:0000313" key="4">
    <source>
        <dbReference type="EMBL" id="GBD68425.1"/>
    </source>
</evidence>
<dbReference type="CDD" id="cd03221">
    <property type="entry name" value="ABCF_EF-3"/>
    <property type="match status" value="1"/>
</dbReference>
<dbReference type="SUPFAM" id="SSF52540">
    <property type="entry name" value="P-loop containing nucleoside triphosphate hydrolases"/>
    <property type="match status" value="1"/>
</dbReference>
<dbReference type="InterPro" id="IPR003439">
    <property type="entry name" value="ABC_transporter-like_ATP-bd"/>
</dbReference>
<dbReference type="FunFam" id="3.40.50.300:FF:000011">
    <property type="entry name" value="Putative ABC transporter ATP-binding component"/>
    <property type="match status" value="1"/>
</dbReference>
<organism evidence="4 5">
    <name type="scientific">Tetragenococcus halophilus subsp. halophilus</name>
    <dbReference type="NCBI Taxonomy" id="1513897"/>
    <lineage>
        <taxon>Bacteria</taxon>
        <taxon>Bacillati</taxon>
        <taxon>Bacillota</taxon>
        <taxon>Bacilli</taxon>
        <taxon>Lactobacillales</taxon>
        <taxon>Enterococcaceae</taxon>
        <taxon>Tetragenococcus</taxon>
    </lineage>
</organism>
<comment type="caution">
    <text evidence="4">The sequence shown here is derived from an EMBL/GenBank/DDBJ whole genome shotgun (WGS) entry which is preliminary data.</text>
</comment>
<dbReference type="PANTHER" id="PTHR42855">
    <property type="entry name" value="ABC TRANSPORTER ATP-BINDING SUBUNIT"/>
    <property type="match status" value="1"/>
</dbReference>
<gene>
    <name evidence="4" type="ORF">TEHN7118_1231</name>
</gene>
<dbReference type="GO" id="GO:0005524">
    <property type="term" value="F:ATP binding"/>
    <property type="evidence" value="ECO:0007669"/>
    <property type="project" value="UniProtKB-KW"/>
</dbReference>
<dbReference type="GO" id="GO:0016887">
    <property type="term" value="F:ATP hydrolysis activity"/>
    <property type="evidence" value="ECO:0007669"/>
    <property type="project" value="InterPro"/>
</dbReference>
<keyword evidence="2 4" id="KW-0067">ATP-binding</keyword>
<dbReference type="PANTHER" id="PTHR42855:SF2">
    <property type="entry name" value="DRUG RESISTANCE ABC TRANSPORTER,ATP-BINDING PROTEIN"/>
    <property type="match status" value="1"/>
</dbReference>
<evidence type="ECO:0000259" key="3">
    <source>
        <dbReference type="PROSITE" id="PS50893"/>
    </source>
</evidence>
<dbReference type="PROSITE" id="PS00211">
    <property type="entry name" value="ABC_TRANSPORTER_1"/>
    <property type="match status" value="1"/>
</dbReference>
<evidence type="ECO:0000256" key="2">
    <source>
        <dbReference type="ARBA" id="ARBA00022840"/>
    </source>
</evidence>
<dbReference type="EMBL" id="BDEC01000046">
    <property type="protein sequence ID" value="GBD68425.1"/>
    <property type="molecule type" value="Genomic_DNA"/>
</dbReference>
<sequence length="232" mass="26242">MKLVNISQQFGDKVLYEKLNLQINTGEHIGLIGQNGAGKSTLVKIITGEVLADEGFIEFPKNQSVGYLDQYVRVDEQLTIYEFLKQAFAKELAIEEEISELYEKYSQTFDDLLLERAGKLQTKLDQSEFYQMDALIQEMAVGLGLDVLGLDTLLKNLSGGEQSKVKLAQLTLQTSNFLILDEPTNHIDQKTKESLQEALGNYPGTVLVVSHEQEFYEPFVDRVIDIEKQEKD</sequence>
<reference evidence="4 5" key="1">
    <citation type="submission" date="2016-05" db="EMBL/GenBank/DDBJ databases">
        <title>Whole genome sequencing of Tetragenococcus halophilus subsp. halophilus NISL 7118.</title>
        <authorList>
            <person name="Shiwa Y."/>
            <person name="Nishimura I."/>
            <person name="Yoshikawa H."/>
            <person name="Koyama Y."/>
            <person name="Oguma T."/>
        </authorList>
    </citation>
    <scope>NUCLEOTIDE SEQUENCE [LARGE SCALE GENOMIC DNA]</scope>
    <source>
        <strain evidence="4 5">NISL 7118</strain>
    </source>
</reference>
<proteinExistence type="predicted"/>
<protein>
    <submittedName>
        <fullName evidence="4">Putative ABC transporter ATP-binding protein</fullName>
    </submittedName>
</protein>
<dbReference type="InterPro" id="IPR003593">
    <property type="entry name" value="AAA+_ATPase"/>
</dbReference>
<keyword evidence="1" id="KW-0547">Nucleotide-binding</keyword>
<accession>A0A2H6CTW2</accession>
<dbReference type="PROSITE" id="PS50893">
    <property type="entry name" value="ABC_TRANSPORTER_2"/>
    <property type="match status" value="1"/>
</dbReference>
<dbReference type="Proteomes" id="UP000236214">
    <property type="component" value="Unassembled WGS sequence"/>
</dbReference>
<dbReference type="Gene3D" id="3.40.50.300">
    <property type="entry name" value="P-loop containing nucleotide triphosphate hydrolases"/>
    <property type="match status" value="1"/>
</dbReference>
<evidence type="ECO:0000313" key="5">
    <source>
        <dbReference type="Proteomes" id="UP000236214"/>
    </source>
</evidence>
<dbReference type="InterPro" id="IPR027417">
    <property type="entry name" value="P-loop_NTPase"/>
</dbReference>
<evidence type="ECO:0000256" key="1">
    <source>
        <dbReference type="ARBA" id="ARBA00022741"/>
    </source>
</evidence>
<dbReference type="Pfam" id="PF00005">
    <property type="entry name" value="ABC_tran"/>
    <property type="match status" value="1"/>
</dbReference>
<name>A0A2H6CTW2_TETHA</name>
<feature type="domain" description="ABC transporter" evidence="3">
    <location>
        <begin position="1"/>
        <end position="231"/>
    </location>
</feature>